<dbReference type="AlphaFoldDB" id="A0A0A1TXC0"/>
<reference evidence="1 2" key="1">
    <citation type="submission" date="2012-10" db="EMBL/GenBank/DDBJ databases">
        <authorList>
            <person name="Zafar N."/>
            <person name="Inman J."/>
            <person name="Hall N."/>
            <person name="Lorenzi H."/>
            <person name="Caler E."/>
        </authorList>
    </citation>
    <scope>NUCLEOTIDE SEQUENCE [LARGE SCALE GENOMIC DNA]</scope>
    <source>
        <strain evidence="1 2">IP1</strain>
    </source>
</reference>
<dbReference type="EMBL" id="KB207150">
    <property type="protein sequence ID" value="ELP84144.1"/>
    <property type="molecule type" value="Genomic_DNA"/>
</dbReference>
<dbReference type="OrthoDB" id="31864at2759"/>
<dbReference type="Proteomes" id="UP000014680">
    <property type="component" value="Unassembled WGS sequence"/>
</dbReference>
<protein>
    <recommendedName>
        <fullName evidence="3">F-box domain-containing protein</fullName>
    </recommendedName>
</protein>
<name>A0A0A1TXC0_ENTIV</name>
<dbReference type="VEuPathDB" id="AmoebaDB:EIN_342690"/>
<gene>
    <name evidence="1" type="ORF">EIN_342690</name>
</gene>
<evidence type="ECO:0000313" key="2">
    <source>
        <dbReference type="Proteomes" id="UP000014680"/>
    </source>
</evidence>
<accession>A0A0A1TXC0</accession>
<dbReference type="KEGG" id="eiv:EIN_342690"/>
<dbReference type="RefSeq" id="XP_004183490.1">
    <property type="nucleotide sequence ID" value="XM_004183442.1"/>
</dbReference>
<organism evidence="1 2">
    <name type="scientific">Entamoeba invadens IP1</name>
    <dbReference type="NCBI Taxonomy" id="370355"/>
    <lineage>
        <taxon>Eukaryota</taxon>
        <taxon>Amoebozoa</taxon>
        <taxon>Evosea</taxon>
        <taxon>Archamoebae</taxon>
        <taxon>Mastigamoebida</taxon>
        <taxon>Entamoebidae</taxon>
        <taxon>Entamoeba</taxon>
    </lineage>
</organism>
<dbReference type="GeneID" id="14883122"/>
<keyword evidence="2" id="KW-1185">Reference proteome</keyword>
<feature type="non-terminal residue" evidence="1">
    <location>
        <position position="406"/>
    </location>
</feature>
<sequence>MPQLQSVFLKNVLLYLETLDDILNFMLVSRICNESVQTMYINSYKLSQHNAILDILDYFPSLETMFIDSPKTGISSAVGREIPTLEFTLLNPNYKLSKILTSKWLPSKLKRLKVVLHTFSDLPSDFSVYENLTEVSIDVLYIYQNNKQFIESILSQKSLKKVVLYFSYKFLVHLLDFDYSTRKDVHFTFVVNDENNYIGQKSTKPFDFKIIKLFPKNVNIFFTFLSNETADCVYVPFHSRPFYNKTLINQLRLIEDAANNTELVAKYLESTLIESVVMCNSAERRNIRYELKDPISANYFEFENVKEIEISDFMLDNFVLPKNTRKVCLKNVGGVLEMSKCKVESFEMTFCDLKSLVLDDEKITHFDIHNTEISLVHKSKNIVTLFILIWIKLKCLGFKTTLGIQM</sequence>
<proteinExistence type="predicted"/>
<evidence type="ECO:0008006" key="3">
    <source>
        <dbReference type="Google" id="ProtNLM"/>
    </source>
</evidence>
<evidence type="ECO:0000313" key="1">
    <source>
        <dbReference type="EMBL" id="ELP84144.1"/>
    </source>
</evidence>